<protein>
    <submittedName>
        <fullName evidence="3">Alpha/beta hydrolase</fullName>
    </submittedName>
</protein>
<keyword evidence="1" id="KW-1133">Transmembrane helix</keyword>
<organism evidence="3 4">
    <name type="scientific">Legionella cardiaca</name>
    <dbReference type="NCBI Taxonomy" id="1071983"/>
    <lineage>
        <taxon>Bacteria</taxon>
        <taxon>Pseudomonadati</taxon>
        <taxon>Pseudomonadota</taxon>
        <taxon>Gammaproteobacteria</taxon>
        <taxon>Legionellales</taxon>
        <taxon>Legionellaceae</taxon>
        <taxon>Legionella</taxon>
    </lineage>
</organism>
<keyword evidence="1" id="KW-0472">Membrane</keyword>
<keyword evidence="3" id="KW-0378">Hydrolase</keyword>
<keyword evidence="1" id="KW-0812">Transmembrane</keyword>
<dbReference type="InterPro" id="IPR029058">
    <property type="entry name" value="AB_hydrolase_fold"/>
</dbReference>
<feature type="transmembrane region" description="Helical" evidence="1">
    <location>
        <begin position="6"/>
        <end position="23"/>
    </location>
</feature>
<dbReference type="RefSeq" id="WP_275088847.1">
    <property type="nucleotide sequence ID" value="NZ_CP119078.1"/>
</dbReference>
<keyword evidence="4" id="KW-1185">Reference proteome</keyword>
<feature type="domain" description="AB hydrolase-1" evidence="2">
    <location>
        <begin position="71"/>
        <end position="176"/>
    </location>
</feature>
<dbReference type="Gene3D" id="3.40.50.1820">
    <property type="entry name" value="alpha/beta hydrolase"/>
    <property type="match status" value="1"/>
</dbReference>
<reference evidence="3 4" key="1">
    <citation type="submission" date="2023-02" db="EMBL/GenBank/DDBJ databases">
        <title>Genome Sequence of L. cardiaca H63T.</title>
        <authorList>
            <person name="Lopez A.E."/>
            <person name="Cianciotto N.P."/>
        </authorList>
    </citation>
    <scope>NUCLEOTIDE SEQUENCE [LARGE SCALE GENOMIC DNA]</scope>
    <source>
        <strain evidence="3 4">H63</strain>
    </source>
</reference>
<dbReference type="InterPro" id="IPR000073">
    <property type="entry name" value="AB_hydrolase_1"/>
</dbReference>
<dbReference type="Pfam" id="PF00561">
    <property type="entry name" value="Abhydrolase_1"/>
    <property type="match status" value="2"/>
</dbReference>
<dbReference type="EMBL" id="CP119078">
    <property type="protein sequence ID" value="WED43033.1"/>
    <property type="molecule type" value="Genomic_DNA"/>
</dbReference>
<evidence type="ECO:0000259" key="2">
    <source>
        <dbReference type="Pfam" id="PF00561"/>
    </source>
</evidence>
<proteinExistence type="predicted"/>
<dbReference type="PANTHER" id="PTHR12277">
    <property type="entry name" value="ALPHA/BETA HYDROLASE DOMAIN-CONTAINING PROTEIN"/>
    <property type="match status" value="1"/>
</dbReference>
<evidence type="ECO:0000256" key="1">
    <source>
        <dbReference type="SAM" id="Phobius"/>
    </source>
</evidence>
<gene>
    <name evidence="3" type="ORF">PXX05_14215</name>
</gene>
<sequence>MIKQLLLISIFIMLASFLIIYFFQRNLIYFPAKEVPSRQIFHADDMQVIELLTEDGLTINAWYKPALPNKPTVLYLHGNAGHIGYRMPLVRQFLRAGFGVLLLEYRGYGGNKGQPSEQGLYNDGHAALHFLLQTGVAAHSIVLYGESLGTSVATYLAAQTPVCAVVLQSPYTSMAAVARYHYPWIFIPPWDKYDSLSRIAQLKSPLLILHGENDGIVPYEQAQLLFKQAVQPKQFVSIPGKGHNDLWSDSFVLKVIDFINVYCL</sequence>
<feature type="domain" description="AB hydrolase-1" evidence="2">
    <location>
        <begin position="183"/>
        <end position="248"/>
    </location>
</feature>
<evidence type="ECO:0000313" key="3">
    <source>
        <dbReference type="EMBL" id="WED43033.1"/>
    </source>
</evidence>
<evidence type="ECO:0000313" key="4">
    <source>
        <dbReference type="Proteomes" id="UP001222087"/>
    </source>
</evidence>
<dbReference type="Proteomes" id="UP001222087">
    <property type="component" value="Chromosome"/>
</dbReference>
<dbReference type="SUPFAM" id="SSF53474">
    <property type="entry name" value="alpha/beta-Hydrolases"/>
    <property type="match status" value="1"/>
</dbReference>
<name>A0ABY8AR83_9GAMM</name>
<accession>A0ABY8AR83</accession>
<dbReference type="GO" id="GO:0016787">
    <property type="term" value="F:hydrolase activity"/>
    <property type="evidence" value="ECO:0007669"/>
    <property type="project" value="UniProtKB-KW"/>
</dbReference>
<dbReference type="PANTHER" id="PTHR12277:SF81">
    <property type="entry name" value="PROTEIN ABHD13"/>
    <property type="match status" value="1"/>
</dbReference>